<organism evidence="2 3">
    <name type="scientific">Beauveria bassiana</name>
    <name type="common">White muscardine disease fungus</name>
    <name type="synonym">Tritirachium shiotae</name>
    <dbReference type="NCBI Taxonomy" id="176275"/>
    <lineage>
        <taxon>Eukaryota</taxon>
        <taxon>Fungi</taxon>
        <taxon>Dikarya</taxon>
        <taxon>Ascomycota</taxon>
        <taxon>Pezizomycotina</taxon>
        <taxon>Sordariomycetes</taxon>
        <taxon>Hypocreomycetidae</taxon>
        <taxon>Hypocreales</taxon>
        <taxon>Cordycipitaceae</taxon>
        <taxon>Beauveria</taxon>
    </lineage>
</organism>
<evidence type="ECO:0000256" key="1">
    <source>
        <dbReference type="SAM" id="MobiDB-lite"/>
    </source>
</evidence>
<accession>A0A2N6NHD0</accession>
<evidence type="ECO:0000313" key="3">
    <source>
        <dbReference type="Proteomes" id="UP000235728"/>
    </source>
</evidence>
<proteinExistence type="predicted"/>
<dbReference type="Proteomes" id="UP000235728">
    <property type="component" value="Unassembled WGS sequence"/>
</dbReference>
<protein>
    <submittedName>
        <fullName evidence="2">Uncharacterized protein</fullName>
    </submittedName>
</protein>
<dbReference type="EMBL" id="MRVG01000008">
    <property type="protein sequence ID" value="PMB66690.1"/>
    <property type="molecule type" value="Genomic_DNA"/>
</dbReference>
<gene>
    <name evidence="2" type="ORF">BM221_007683</name>
</gene>
<feature type="region of interest" description="Disordered" evidence="1">
    <location>
        <begin position="1"/>
        <end position="33"/>
    </location>
</feature>
<comment type="caution">
    <text evidence="2">The sequence shown here is derived from an EMBL/GenBank/DDBJ whole genome shotgun (WGS) entry which is preliminary data.</text>
</comment>
<name>A0A2N6NHD0_BEABA</name>
<dbReference type="AlphaFoldDB" id="A0A2N6NHD0"/>
<feature type="compositionally biased region" description="Polar residues" evidence="1">
    <location>
        <begin position="24"/>
        <end position="33"/>
    </location>
</feature>
<sequence length="143" mass="15616">MEKEASGCPQASEPAQRRPDTIEGTASSTRVWSESYSDVNLSRDCNGVKRDMLHDSLAGEGVTPELLLYVPVRRQDDCECAVKITAKVGHGQDIPAKGTQMHLARHAQGSGYREAGLSMLAEEENMAEAGHEPLRRCCCKRST</sequence>
<evidence type="ECO:0000313" key="2">
    <source>
        <dbReference type="EMBL" id="PMB66690.1"/>
    </source>
</evidence>
<reference evidence="2 3" key="1">
    <citation type="journal article" date="2016" name="Appl. Microbiol. Biotechnol.">
        <title>Characterization of T-DNA insertion mutants with decreased virulence in the entomopathogenic fungus Beauveria bassiana JEF-007.</title>
        <authorList>
            <person name="Kim S."/>
            <person name="Lee S.J."/>
            <person name="Nai Y.S."/>
            <person name="Yu J.S."/>
            <person name="Lee M.R."/>
            <person name="Yang Y.T."/>
            <person name="Kim J.S."/>
        </authorList>
    </citation>
    <scope>NUCLEOTIDE SEQUENCE [LARGE SCALE GENOMIC DNA]</scope>
    <source>
        <strain evidence="2 3">JEF-007</strain>
    </source>
</reference>